<keyword evidence="3" id="KW-0256">Endoplasmic reticulum</keyword>
<comment type="subcellular location">
    <subcellularLocation>
        <location evidence="3">Endoplasmic reticulum membrane</location>
    </subcellularLocation>
</comment>
<dbReference type="OrthoDB" id="5086500at2759"/>
<dbReference type="RefSeq" id="XP_002845668.1">
    <property type="nucleotide sequence ID" value="XM_002845622.1"/>
</dbReference>
<sequence>MGTIVTKRGVVVKQFGLTELYQTANPAVDIVFVHGLNGTSYHTWATKKPQEVFWPSDLLPDALRGLEVRILTYGYDANVTAFTGGTSKDKLHNHAEHLISKLFALRNSTQSTERPIVFICHSLGGLVVKKALCCYTRISHQHTQHLRSIYISTYGILFLGTPHNGSNIAKMASTAQSFISTVIPKKLLSTSPQLIQVLQSNNEHLQVINREFVQIMDRFHIYFFHESKPMDLGGTRAFIVEESSAAPVMDGVERMGIEADHGAMCRYLNENSPGYDTVTEAIRRYSSAAGPTIVARWQQAKREYYLAVQAGLQVQQLTVGSTLDLTSDAHDPLERSVSSLPGPHDAAYTNPEALSNVGQSLLLGQKDEPVVTVSPPGFHPNAVFFGMEDEMDQLQRVLSDERKRSLGPVAVLIHAGPGAGKSHLARQYMYDNEASYPGGIFWIDGKSKESRLNGIWEIAVAASIMSEGQEDRDPRWLMADKYTANVKRWLETRDNWLLVFDGLAFEHEEDLDEFRNFLPFKPNTSIIYTSVDRTLRQKQRLYEPYGLAVKPLAVDAACKLLFRDLGIINANSKQKKKARELVRHYECLPLAIHALGHRLSASGKPLETYHFGSHLTDIRLAEPYRGIMSDLNTNEYTEALQLIYILSFFGHDVPVGMIHLGRKALAEYKVEIRTLERYGSSERHIDNTFAILIKYGLIERSFDPYTWNEVTATPTSEIDRMGIERRSTDPANSQSASSQDTFSARPRTAIDVLKIHSVVQGFCRDELIAEGPKHFWYWLGIATSLFCLSYKNATTQIKAIRGAGLVRDYHKSEVNLELHHECLKTMLLDIEEEIRHRSPGSSQESFRHQKSIFDHTSSMSSFSDSIVSGSTKSWEQEMGTECTDSPLEISSPRSPIQSHSVFYGNQNIGIENLNQGQGDGNQTAADMSPSLSNNTEVPTPTISQEEQPSPPTKKRSSFLSAFKEPLRRFRERKNLGEFRPTTPTVSVSDSSRRNSSIIVQGSSGQRKPSDSESVGKAAMAVMQQQMSSKSSGTNSARPGSSNKSNQQLSYAAVVSGEPLTGTKPPRQQPSLPQRPVHTDSPPLPGVEEIKRLSASMMEGAKMNLSLSTHSDPGLPYPPHRASASDRSSPTSPNSPFMPGQNYPKPPIVHQQHFSDSNVGAPYAGPNPLPLPYDPDIQITQLPRRTSAFTRENTNVPPLRNMGSRSSLPHGYSSQPMSREHSQLSHQSLQAEPGRFASYSSGPRAASFSHSNRAIIPRLDTRIRYPASECAIDSATTTPTSTESQPLSKTQSGPGFMVDSGDGVSRSLIEFNAVRYTPQIRFGELEPVSVDAARQRTELALRQEQMRRQMRAAPYPDRNLMPTASDPQQLAALVTPGFPSPPQPRVEQVRRQEGGVRPRLRSGSTPQTPDWTGLGIHHRLP</sequence>
<accession>C5FS65</accession>
<dbReference type="InterPro" id="IPR012908">
    <property type="entry name" value="PGAP1-ab_dom-like"/>
</dbReference>
<gene>
    <name evidence="6" type="ORF">MCYG_05537</name>
</gene>
<comment type="function">
    <text evidence="1 3">Involved in inositol deacylation of GPI-anchored proteins which plays important roles in the quality control and ER-associated degradation of GPI-anchored proteins.</text>
</comment>
<proteinExistence type="inferred from homology"/>
<dbReference type="EC" id="3.1.-.-" evidence="3"/>
<feature type="compositionally biased region" description="Polar residues" evidence="4">
    <location>
        <begin position="910"/>
        <end position="947"/>
    </location>
</feature>
<evidence type="ECO:0000256" key="3">
    <source>
        <dbReference type="RuleBase" id="RU365011"/>
    </source>
</evidence>
<dbReference type="Gene3D" id="3.40.50.300">
    <property type="entry name" value="P-loop containing nucleotide triphosphate hydrolases"/>
    <property type="match status" value="1"/>
</dbReference>
<keyword evidence="3" id="KW-0378">Hydrolase</keyword>
<evidence type="ECO:0000256" key="2">
    <source>
        <dbReference type="ARBA" id="ARBA00015856"/>
    </source>
</evidence>
<feature type="compositionally biased region" description="Polar residues" evidence="4">
    <location>
        <begin position="1124"/>
        <end position="1134"/>
    </location>
</feature>
<evidence type="ECO:0000259" key="5">
    <source>
        <dbReference type="Pfam" id="PF07819"/>
    </source>
</evidence>
<feature type="compositionally biased region" description="Polar residues" evidence="4">
    <location>
        <begin position="1177"/>
        <end position="1195"/>
    </location>
</feature>
<feature type="compositionally biased region" description="Polar residues" evidence="4">
    <location>
        <begin position="1022"/>
        <end position="1049"/>
    </location>
</feature>
<feature type="region of interest" description="Disordered" evidence="4">
    <location>
        <begin position="1371"/>
        <end position="1420"/>
    </location>
</feature>
<feature type="compositionally biased region" description="Basic and acidic residues" evidence="4">
    <location>
        <begin position="718"/>
        <end position="728"/>
    </location>
</feature>
<dbReference type="Gene3D" id="3.40.50.1820">
    <property type="entry name" value="alpha/beta hydrolase"/>
    <property type="match status" value="1"/>
</dbReference>
<feature type="compositionally biased region" description="Basic and acidic residues" evidence="4">
    <location>
        <begin position="964"/>
        <end position="976"/>
    </location>
</feature>
<feature type="region of interest" description="Disordered" evidence="4">
    <location>
        <begin position="718"/>
        <end position="743"/>
    </location>
</feature>
<dbReference type="SUPFAM" id="SSF53474">
    <property type="entry name" value="alpha/beta-Hydrolases"/>
    <property type="match status" value="1"/>
</dbReference>
<dbReference type="InterPro" id="IPR029058">
    <property type="entry name" value="AB_hydrolase_fold"/>
</dbReference>
<name>C5FS65_ARTOC</name>
<evidence type="ECO:0000313" key="7">
    <source>
        <dbReference type="Proteomes" id="UP000002035"/>
    </source>
</evidence>
<evidence type="ECO:0000256" key="1">
    <source>
        <dbReference type="ARBA" id="ARBA00003496"/>
    </source>
</evidence>
<feature type="compositionally biased region" description="Low complexity" evidence="4">
    <location>
        <begin position="979"/>
        <end position="999"/>
    </location>
</feature>
<keyword evidence="3" id="KW-0653">Protein transport</keyword>
<keyword evidence="3" id="KW-0472">Membrane</keyword>
<dbReference type="PANTHER" id="PTHR48187:SF2">
    <property type="entry name" value="LD21810P"/>
    <property type="match status" value="1"/>
</dbReference>
<dbReference type="EMBL" id="DS995705">
    <property type="protein sequence ID" value="EEQ32718.1"/>
    <property type="molecule type" value="Genomic_DNA"/>
</dbReference>
<dbReference type="HOGENOM" id="CLU_001668_1_0_1"/>
<dbReference type="GO" id="GO:0015031">
    <property type="term" value="P:protein transport"/>
    <property type="evidence" value="ECO:0007669"/>
    <property type="project" value="UniProtKB-KW"/>
</dbReference>
<dbReference type="VEuPathDB" id="FungiDB:MCYG_05537"/>
<dbReference type="GO" id="GO:0016788">
    <property type="term" value="F:hydrolase activity, acting on ester bonds"/>
    <property type="evidence" value="ECO:0007669"/>
    <property type="project" value="InterPro"/>
</dbReference>
<dbReference type="PANTHER" id="PTHR48187">
    <property type="entry name" value="LD21810P"/>
    <property type="match status" value="1"/>
</dbReference>
<dbReference type="Pfam" id="PF07819">
    <property type="entry name" value="PGAP1"/>
    <property type="match status" value="1"/>
</dbReference>
<feature type="domain" description="GPI inositol-deacylase PGAP1-like alpha/beta" evidence="5">
    <location>
        <begin position="30"/>
        <end position="168"/>
    </location>
</feature>
<feature type="compositionally biased region" description="Polar residues" evidence="4">
    <location>
        <begin position="1202"/>
        <end position="1216"/>
    </location>
</feature>
<feature type="compositionally biased region" description="Polar residues" evidence="4">
    <location>
        <begin position="1273"/>
        <end position="1292"/>
    </location>
</feature>
<organism evidence="6 7">
    <name type="scientific">Arthroderma otae (strain ATCC MYA-4605 / CBS 113480)</name>
    <name type="common">Microsporum canis</name>
    <dbReference type="NCBI Taxonomy" id="554155"/>
    <lineage>
        <taxon>Eukaryota</taxon>
        <taxon>Fungi</taxon>
        <taxon>Dikarya</taxon>
        <taxon>Ascomycota</taxon>
        <taxon>Pezizomycotina</taxon>
        <taxon>Eurotiomycetes</taxon>
        <taxon>Eurotiomycetidae</taxon>
        <taxon>Onygenales</taxon>
        <taxon>Arthrodermataceae</taxon>
        <taxon>Microsporum</taxon>
    </lineage>
</organism>
<feature type="compositionally biased region" description="Polar residues" evidence="4">
    <location>
        <begin position="729"/>
        <end position="742"/>
    </location>
</feature>
<feature type="region of interest" description="Disordered" evidence="4">
    <location>
        <begin position="1269"/>
        <end position="1293"/>
    </location>
</feature>
<protein>
    <recommendedName>
        <fullName evidence="2 3">GPI inositol-deacylase</fullName>
        <ecNumber evidence="3">3.1.-.-</ecNumber>
    </recommendedName>
</protein>
<feature type="compositionally biased region" description="Low complexity" evidence="4">
    <location>
        <begin position="1064"/>
        <end position="1075"/>
    </location>
</feature>
<evidence type="ECO:0000313" key="6">
    <source>
        <dbReference type="EMBL" id="EEQ32718.1"/>
    </source>
</evidence>
<feature type="region of interest" description="Disordered" evidence="4">
    <location>
        <begin position="1100"/>
        <end position="1246"/>
    </location>
</feature>
<dbReference type="GeneID" id="9224675"/>
<keyword evidence="7" id="KW-1185">Reference proteome</keyword>
<dbReference type="GO" id="GO:0005789">
    <property type="term" value="C:endoplasmic reticulum membrane"/>
    <property type="evidence" value="ECO:0007669"/>
    <property type="project" value="UniProtKB-SubCell"/>
</dbReference>
<evidence type="ECO:0000256" key="4">
    <source>
        <dbReference type="SAM" id="MobiDB-lite"/>
    </source>
</evidence>
<keyword evidence="3" id="KW-0813">Transport</keyword>
<dbReference type="SUPFAM" id="SSF52540">
    <property type="entry name" value="P-loop containing nucleoside triphosphate hydrolases"/>
    <property type="match status" value="1"/>
</dbReference>
<feature type="compositionally biased region" description="Basic and acidic residues" evidence="4">
    <location>
        <begin position="1386"/>
        <end position="1395"/>
    </location>
</feature>
<dbReference type="Proteomes" id="UP000002035">
    <property type="component" value="Unassembled WGS sequence"/>
</dbReference>
<reference evidence="7" key="1">
    <citation type="journal article" date="2012" name="MBio">
        <title>Comparative genome analysis of Trichophyton rubrum and related dermatophytes reveals candidate genes involved in infection.</title>
        <authorList>
            <person name="Martinez D.A."/>
            <person name="Oliver B.G."/>
            <person name="Graeser Y."/>
            <person name="Goldberg J.M."/>
            <person name="Li W."/>
            <person name="Martinez-Rossi N.M."/>
            <person name="Monod M."/>
            <person name="Shelest E."/>
            <person name="Barton R.C."/>
            <person name="Birch E."/>
            <person name="Brakhage A.A."/>
            <person name="Chen Z."/>
            <person name="Gurr S.J."/>
            <person name="Heiman D."/>
            <person name="Heitman J."/>
            <person name="Kosti I."/>
            <person name="Rossi A."/>
            <person name="Saif S."/>
            <person name="Samalova M."/>
            <person name="Saunders C.W."/>
            <person name="Shea T."/>
            <person name="Summerbell R.C."/>
            <person name="Xu J."/>
            <person name="Young S."/>
            <person name="Zeng Q."/>
            <person name="Birren B.W."/>
            <person name="Cuomo C.A."/>
            <person name="White T.C."/>
        </authorList>
    </citation>
    <scope>NUCLEOTIDE SEQUENCE [LARGE SCALE GENOMIC DNA]</scope>
    <source>
        <strain evidence="7">ATCC MYA-4605 / CBS 113480</strain>
    </source>
</reference>
<dbReference type="GO" id="GO:0043531">
    <property type="term" value="F:ADP binding"/>
    <property type="evidence" value="ECO:0007669"/>
    <property type="project" value="InterPro"/>
</dbReference>
<dbReference type="InterPro" id="IPR027417">
    <property type="entry name" value="P-loop_NTPase"/>
</dbReference>
<dbReference type="eggNOG" id="KOG2029">
    <property type="taxonomic scope" value="Eukaryota"/>
</dbReference>
<dbReference type="OMA" id="QSWATEP"/>
<comment type="similarity">
    <text evidence="3">Belongs to the GPI inositol-deacylase family.</text>
</comment>
<feature type="region of interest" description="Disordered" evidence="4">
    <location>
        <begin position="910"/>
        <end position="1086"/>
    </location>
</feature>